<protein>
    <submittedName>
        <fullName evidence="1">Uncharacterized protein</fullName>
    </submittedName>
</protein>
<sequence>MTEREFYISIVPEVAEIVLHLKRLPKEDQEQIKEEMMNACADRPAAQKFMEKLWITIGSCLKEGAV</sequence>
<dbReference type="RefSeq" id="WP_154430269.1">
    <property type="nucleotide sequence ID" value="NZ_VUNI01000016.1"/>
</dbReference>
<reference evidence="1 2" key="1">
    <citation type="submission" date="2019-08" db="EMBL/GenBank/DDBJ databases">
        <title>In-depth cultivation of the pig gut microbiome towards novel bacterial diversity and tailored functional studies.</title>
        <authorList>
            <person name="Wylensek D."/>
            <person name="Hitch T.C.A."/>
            <person name="Clavel T."/>
        </authorList>
    </citation>
    <scope>NUCLEOTIDE SEQUENCE [LARGE SCALE GENOMIC DNA]</scope>
    <source>
        <strain evidence="1 2">MUC/MUC-530-WT-4D</strain>
    </source>
</reference>
<proteinExistence type="predicted"/>
<accession>A0A6L5YUB8</accession>
<keyword evidence="2" id="KW-1185">Reference proteome</keyword>
<organism evidence="1 2">
    <name type="scientific">Roseburia porci</name>
    <dbReference type="NCBI Taxonomy" id="2605790"/>
    <lineage>
        <taxon>Bacteria</taxon>
        <taxon>Bacillati</taxon>
        <taxon>Bacillota</taxon>
        <taxon>Clostridia</taxon>
        <taxon>Lachnospirales</taxon>
        <taxon>Lachnospiraceae</taxon>
        <taxon>Roseburia</taxon>
    </lineage>
</organism>
<evidence type="ECO:0000313" key="1">
    <source>
        <dbReference type="EMBL" id="MST75311.1"/>
    </source>
</evidence>
<comment type="caution">
    <text evidence="1">The sequence shown here is derived from an EMBL/GenBank/DDBJ whole genome shotgun (WGS) entry which is preliminary data.</text>
</comment>
<gene>
    <name evidence="1" type="ORF">FYJ75_09805</name>
</gene>
<dbReference type="EMBL" id="VUNI01000016">
    <property type="protein sequence ID" value="MST75311.1"/>
    <property type="molecule type" value="Genomic_DNA"/>
</dbReference>
<dbReference type="Proteomes" id="UP000474024">
    <property type="component" value="Unassembled WGS sequence"/>
</dbReference>
<evidence type="ECO:0000313" key="2">
    <source>
        <dbReference type="Proteomes" id="UP000474024"/>
    </source>
</evidence>
<dbReference type="AlphaFoldDB" id="A0A6L5YUB8"/>
<name>A0A6L5YUB8_9FIRM</name>